<dbReference type="GO" id="GO:0005524">
    <property type="term" value="F:ATP binding"/>
    <property type="evidence" value="ECO:0007669"/>
    <property type="project" value="InterPro"/>
</dbReference>
<gene>
    <name evidence="3" type="primary">ABC1</name>
    <name evidence="3" type="ORF">Esi_0073_0117</name>
</gene>
<dbReference type="Proteomes" id="UP000002630">
    <property type="component" value="Linkage Group LG04"/>
</dbReference>
<feature type="domain" description="Protein kinase" evidence="2">
    <location>
        <begin position="151"/>
        <end position="472"/>
    </location>
</feature>
<proteinExistence type="inferred from homology"/>
<dbReference type="EMBL" id="FN648960">
    <property type="protein sequence ID" value="CBJ27527.1"/>
    <property type="molecule type" value="Genomic_DNA"/>
</dbReference>
<dbReference type="InterPro" id="IPR052402">
    <property type="entry name" value="ADCK_kinase"/>
</dbReference>
<dbReference type="GO" id="GO:0004672">
    <property type="term" value="F:protein kinase activity"/>
    <property type="evidence" value="ECO:0007669"/>
    <property type="project" value="InterPro"/>
</dbReference>
<evidence type="ECO:0000313" key="4">
    <source>
        <dbReference type="Proteomes" id="UP000002630"/>
    </source>
</evidence>
<organism evidence="3 4">
    <name type="scientific">Ectocarpus siliculosus</name>
    <name type="common">Brown alga</name>
    <name type="synonym">Conferva siliculosa</name>
    <dbReference type="NCBI Taxonomy" id="2880"/>
    <lineage>
        <taxon>Eukaryota</taxon>
        <taxon>Sar</taxon>
        <taxon>Stramenopiles</taxon>
        <taxon>Ochrophyta</taxon>
        <taxon>PX clade</taxon>
        <taxon>Phaeophyceae</taxon>
        <taxon>Ectocarpales</taxon>
        <taxon>Ectocarpaceae</taxon>
        <taxon>Ectocarpus</taxon>
    </lineage>
</organism>
<dbReference type="InterPro" id="IPR011009">
    <property type="entry name" value="Kinase-like_dom_sf"/>
</dbReference>
<evidence type="ECO:0000256" key="1">
    <source>
        <dbReference type="ARBA" id="ARBA00009670"/>
    </source>
</evidence>
<dbReference type="InParanoid" id="D7G6D2"/>
<name>D7G6D2_ECTSI</name>
<protein>
    <submittedName>
        <fullName evidence="3">Predicted unusual protein kinase</fullName>
    </submittedName>
</protein>
<evidence type="ECO:0000259" key="2">
    <source>
        <dbReference type="PROSITE" id="PS50011"/>
    </source>
</evidence>
<comment type="similarity">
    <text evidence="1">Belongs to the protein kinase superfamily. ADCK protein kinase family.</text>
</comment>
<dbReference type="PANTHER" id="PTHR45890">
    <property type="entry name" value="AARF DOMAIN CONTAINING KINASE 2 (PREDICTED)"/>
    <property type="match status" value="1"/>
</dbReference>
<reference evidence="3 4" key="1">
    <citation type="journal article" date="2010" name="Nature">
        <title>The Ectocarpus genome and the independent evolution of multicellularity in brown algae.</title>
        <authorList>
            <person name="Cock J.M."/>
            <person name="Sterck L."/>
            <person name="Rouze P."/>
            <person name="Scornet D."/>
            <person name="Allen A.E."/>
            <person name="Amoutzias G."/>
            <person name="Anthouard V."/>
            <person name="Artiguenave F."/>
            <person name="Aury J.M."/>
            <person name="Badger J.H."/>
            <person name="Beszteri B."/>
            <person name="Billiau K."/>
            <person name="Bonnet E."/>
            <person name="Bothwell J.H."/>
            <person name="Bowler C."/>
            <person name="Boyen C."/>
            <person name="Brownlee C."/>
            <person name="Carrano C.J."/>
            <person name="Charrier B."/>
            <person name="Cho G.Y."/>
            <person name="Coelho S.M."/>
            <person name="Collen J."/>
            <person name="Corre E."/>
            <person name="Da Silva C."/>
            <person name="Delage L."/>
            <person name="Delaroque N."/>
            <person name="Dittami S.M."/>
            <person name="Doulbeau S."/>
            <person name="Elias M."/>
            <person name="Farnham G."/>
            <person name="Gachon C.M."/>
            <person name="Gschloessl B."/>
            <person name="Heesch S."/>
            <person name="Jabbari K."/>
            <person name="Jubin C."/>
            <person name="Kawai H."/>
            <person name="Kimura K."/>
            <person name="Kloareg B."/>
            <person name="Kupper F.C."/>
            <person name="Lang D."/>
            <person name="Le Bail A."/>
            <person name="Leblanc C."/>
            <person name="Lerouge P."/>
            <person name="Lohr M."/>
            <person name="Lopez P.J."/>
            <person name="Martens C."/>
            <person name="Maumus F."/>
            <person name="Michel G."/>
            <person name="Miranda-Saavedra D."/>
            <person name="Morales J."/>
            <person name="Moreau H."/>
            <person name="Motomura T."/>
            <person name="Nagasato C."/>
            <person name="Napoli C.A."/>
            <person name="Nelson D.R."/>
            <person name="Nyvall-Collen P."/>
            <person name="Peters A.F."/>
            <person name="Pommier C."/>
            <person name="Potin P."/>
            <person name="Poulain J."/>
            <person name="Quesneville H."/>
            <person name="Read B."/>
            <person name="Rensing S.A."/>
            <person name="Ritter A."/>
            <person name="Rousvoal S."/>
            <person name="Samanta M."/>
            <person name="Samson G."/>
            <person name="Schroeder D.C."/>
            <person name="Segurens B."/>
            <person name="Strittmatter M."/>
            <person name="Tonon T."/>
            <person name="Tregear J.W."/>
            <person name="Valentin K."/>
            <person name="von Dassow P."/>
            <person name="Yamagishi T."/>
            <person name="Van de Peer Y."/>
            <person name="Wincker P."/>
        </authorList>
    </citation>
    <scope>NUCLEOTIDE SEQUENCE [LARGE SCALE GENOMIC DNA]</scope>
    <source>
        <strain evidence="4">Ec32 / CCAP1310/4</strain>
    </source>
</reference>
<dbReference type="CDD" id="cd13971">
    <property type="entry name" value="ADCK2-like"/>
    <property type="match status" value="1"/>
</dbReference>
<dbReference type="SUPFAM" id="SSF56112">
    <property type="entry name" value="Protein kinase-like (PK-like)"/>
    <property type="match status" value="1"/>
</dbReference>
<dbReference type="PANTHER" id="PTHR45890:SF1">
    <property type="entry name" value="AARF DOMAIN CONTAINING KINASE 2"/>
    <property type="match status" value="1"/>
</dbReference>
<dbReference type="GO" id="GO:0005739">
    <property type="term" value="C:mitochondrion"/>
    <property type="evidence" value="ECO:0007669"/>
    <property type="project" value="TreeGrafter"/>
</dbReference>
<sequence length="472" mass="53117">MSMPERERCFSPIRADKSGANPPANVWDGIWARLATSLRRLLRALEILFLWSPVVVSGSVLTVLHRLPLLPKETSTNLLDVWWTFVLNIITKSGPTFIKAGQWVSTRRDTFPEQVCTQLGKLHRFTRTSTRAHGEGALQQAFGDSWRQFFALEDEPLGSGCVASVYKGHIFAGENAGKVVAVKVLHPGIKKTVQLDLELMRRAAEVLEHIPVLHLHWLSLVECVDQFASLMEMQMDLRQEAANLERFTKNFEDDPTILFPNPIYPWVHESVLMEDFLRGEPVSDFFPSKNLAHMGLQAFLKMAFLNNFVHGDLHPGNLMVERREENGEERLIFLDAGIVCELDEEDRRNFCDLFHAIVVGEGKRAGSLMVERARNQRCQDPDGFCEGVNEVVQRARSSGMRLGEMQAGDLLGRIFRLCLKHEVKLESKFARTLIAIAVLEGVGRSLDPDLNLLTASLPVVLKATAMNRAGVE</sequence>
<keyword evidence="3" id="KW-0808">Transferase</keyword>
<dbReference type="Gene3D" id="1.10.510.10">
    <property type="entry name" value="Transferase(Phosphotransferase) domain 1"/>
    <property type="match status" value="1"/>
</dbReference>
<dbReference type="PROSITE" id="PS50011">
    <property type="entry name" value="PROTEIN_KINASE_DOM"/>
    <property type="match status" value="1"/>
</dbReference>
<dbReference type="EMBL" id="FN649729">
    <property type="protein sequence ID" value="CBJ27527.1"/>
    <property type="molecule type" value="Genomic_DNA"/>
</dbReference>
<dbReference type="InterPro" id="IPR000719">
    <property type="entry name" value="Prot_kinase_dom"/>
</dbReference>
<accession>D7G6D2</accession>
<dbReference type="OMA" id="SMVRTHH"/>
<dbReference type="InterPro" id="IPR004147">
    <property type="entry name" value="ABC1_dom"/>
</dbReference>
<keyword evidence="3" id="KW-0418">Kinase</keyword>
<keyword evidence="4" id="KW-1185">Reference proteome</keyword>
<dbReference type="AlphaFoldDB" id="D7G6D2"/>
<dbReference type="InterPro" id="IPR044095">
    <property type="entry name" value="ADCK2_dom"/>
</dbReference>
<dbReference type="STRING" id="2880.D7G6D2"/>
<dbReference type="OrthoDB" id="427480at2759"/>
<evidence type="ECO:0000313" key="3">
    <source>
        <dbReference type="EMBL" id="CBJ27527.1"/>
    </source>
</evidence>
<dbReference type="Pfam" id="PF03109">
    <property type="entry name" value="ABC1"/>
    <property type="match status" value="1"/>
</dbReference>